<reference evidence="2 4" key="1">
    <citation type="submission" date="2018-08" db="EMBL/GenBank/DDBJ databases">
        <title>Complete genomic analysis of a Citrobacter pasteurii isolated from cockles (Cerastoderma edule) containing a new chromosomic qnrB allele.</title>
        <authorList>
            <person name="Rodrigues A."/>
            <person name="Baptista T."/>
            <person name="Quesada A."/>
            <person name="Campos M.J."/>
        </authorList>
    </citation>
    <scope>NUCLEOTIDE SEQUENCE [LARGE SCALE GENOMIC DNA]</scope>
    <source>
        <strain evidence="2 4">BA18</strain>
    </source>
</reference>
<dbReference type="Proteomes" id="UP000683579">
    <property type="component" value="Chromosome"/>
</dbReference>
<dbReference type="Proteomes" id="UP000468420">
    <property type="component" value="Unassembled WGS sequence"/>
</dbReference>
<dbReference type="AlphaFoldDB" id="A0A6N6K5N8"/>
<accession>A0A6N6K5N8</accession>
<evidence type="ECO:0000259" key="1">
    <source>
        <dbReference type="SMART" id="SM00974"/>
    </source>
</evidence>
<protein>
    <submittedName>
        <fullName evidence="2">GIY-YIG nuclease family protein</fullName>
    </submittedName>
</protein>
<dbReference type="EMBL" id="CP077262">
    <property type="protein sequence ID" value="QXA46933.1"/>
    <property type="molecule type" value="Genomic_DNA"/>
</dbReference>
<dbReference type="Pfam" id="PF10544">
    <property type="entry name" value="T5orf172"/>
    <property type="match status" value="1"/>
</dbReference>
<name>A0A6N6K5N8_9ENTR</name>
<keyword evidence="5" id="KW-1185">Reference proteome</keyword>
<evidence type="ECO:0000313" key="5">
    <source>
        <dbReference type="Proteomes" id="UP000683579"/>
    </source>
</evidence>
<reference evidence="3 5" key="2">
    <citation type="submission" date="2021-06" db="EMBL/GenBank/DDBJ databases">
        <title>FDA dAtabase for Regulatory Grade micrObial Sequences (FDA-ARGOS): Supporting development and validation of Infectious Disease Dx tests.</title>
        <authorList>
            <person name="Sproer C."/>
            <person name="Gronow S."/>
            <person name="Severitt S."/>
            <person name="Schroder I."/>
            <person name="Tallon L."/>
            <person name="Sadzewicz L."/>
            <person name="Zhao X."/>
            <person name="Boylan J."/>
            <person name="Ott S."/>
            <person name="Bowen H."/>
            <person name="Vavikolanu K."/>
            <person name="Mehta A."/>
            <person name="Aluvathingal J."/>
            <person name="Nadendla S."/>
            <person name="Lowell S."/>
            <person name="Myers T."/>
            <person name="Yan Y."/>
        </authorList>
    </citation>
    <scope>NUCLEOTIDE SEQUENCE [LARGE SCALE GENOMIC DNA]</scope>
    <source>
        <strain evidence="3 5">FDAARGOS 1424</strain>
    </source>
</reference>
<evidence type="ECO:0000313" key="4">
    <source>
        <dbReference type="Proteomes" id="UP000468420"/>
    </source>
</evidence>
<evidence type="ECO:0000313" key="2">
    <source>
        <dbReference type="EMBL" id="KAA1276934.1"/>
    </source>
</evidence>
<dbReference type="EMBL" id="QRDC01000013">
    <property type="protein sequence ID" value="KAA1276934.1"/>
    <property type="molecule type" value="Genomic_DNA"/>
</dbReference>
<dbReference type="InterPro" id="IPR018306">
    <property type="entry name" value="Phage_T5_Orf172_DNA-bd"/>
</dbReference>
<dbReference type="RefSeq" id="WP_052463771.1">
    <property type="nucleotide sequence ID" value="NZ_CDHL01000038.1"/>
</dbReference>
<sequence>MNDSSGYVYILKNEAFQKSLFKIGFTKNMPEQRAKQLFNGMTGVPLPFDVVMACQVGNYQEAEKNVHARLKPYRVNRRREFFELPIEICSKVVLDECNKINEHLGLNYTNPVILEQKEDTVIEIEEYHRSGFILSIKDLLEQDSYNSTLTADQKNRIEILMLVFIDVFHNDISRWYDGFMKDHNSEKEIQIWEALAKAFCKAKRYYEFNEYKQVVFDSLLLRTINRKTFVMKAMDSLNVPRDLLSRILDCYELKPTPLVVVTSRGKMLNAQLHMNN</sequence>
<evidence type="ECO:0000313" key="3">
    <source>
        <dbReference type="EMBL" id="QXA46933.1"/>
    </source>
</evidence>
<dbReference type="SMART" id="SM00974">
    <property type="entry name" value="T5orf172"/>
    <property type="match status" value="1"/>
</dbReference>
<organism evidence="2 4">
    <name type="scientific">Citrobacter pasteurii</name>
    <dbReference type="NCBI Taxonomy" id="1563222"/>
    <lineage>
        <taxon>Bacteria</taxon>
        <taxon>Pseudomonadati</taxon>
        <taxon>Pseudomonadota</taxon>
        <taxon>Gammaproteobacteria</taxon>
        <taxon>Enterobacterales</taxon>
        <taxon>Enterobacteriaceae</taxon>
        <taxon>Citrobacter</taxon>
    </lineage>
</organism>
<feature type="domain" description="Bacteriophage T5 Orf172 DNA-binding" evidence="1">
    <location>
        <begin position="15"/>
        <end position="96"/>
    </location>
</feature>
<proteinExistence type="predicted"/>
<gene>
    <name evidence="2" type="ORF">DXF85_16470</name>
    <name evidence="3" type="ORF">I6L54_11400</name>
</gene>